<reference evidence="2 3" key="1">
    <citation type="submission" date="2013-11" db="EMBL/GenBank/DDBJ databases">
        <title>The Genome Sequence of Phytophthora parasitica P1976.</title>
        <authorList>
            <consortium name="The Broad Institute Genomics Platform"/>
            <person name="Russ C."/>
            <person name="Tyler B."/>
            <person name="Panabieres F."/>
            <person name="Shan W."/>
            <person name="Tripathy S."/>
            <person name="Grunwald N."/>
            <person name="Machado M."/>
            <person name="Johnson C.S."/>
            <person name="Walker B."/>
            <person name="Young S."/>
            <person name="Zeng Q."/>
            <person name="Gargeya S."/>
            <person name="Fitzgerald M."/>
            <person name="Haas B."/>
            <person name="Abouelleil A."/>
            <person name="Allen A.W."/>
            <person name="Alvarado L."/>
            <person name="Arachchi H.M."/>
            <person name="Berlin A.M."/>
            <person name="Chapman S.B."/>
            <person name="Gainer-Dewar J."/>
            <person name="Goldberg J."/>
            <person name="Griggs A."/>
            <person name="Gujja S."/>
            <person name="Hansen M."/>
            <person name="Howarth C."/>
            <person name="Imamovic A."/>
            <person name="Ireland A."/>
            <person name="Larimer J."/>
            <person name="McCowan C."/>
            <person name="Murphy C."/>
            <person name="Pearson M."/>
            <person name="Poon T.W."/>
            <person name="Priest M."/>
            <person name="Roberts A."/>
            <person name="Saif S."/>
            <person name="Shea T."/>
            <person name="Sisk P."/>
            <person name="Sykes S."/>
            <person name="Wortman J."/>
            <person name="Nusbaum C."/>
            <person name="Birren B."/>
        </authorList>
    </citation>
    <scope>NUCLEOTIDE SEQUENCE [LARGE SCALE GENOMIC DNA]</scope>
    <source>
        <strain evidence="2 3">P1976</strain>
    </source>
</reference>
<proteinExistence type="predicted"/>
<organism evidence="2 3">
    <name type="scientific">Phytophthora nicotianae P1976</name>
    <dbReference type="NCBI Taxonomy" id="1317066"/>
    <lineage>
        <taxon>Eukaryota</taxon>
        <taxon>Sar</taxon>
        <taxon>Stramenopiles</taxon>
        <taxon>Oomycota</taxon>
        <taxon>Peronosporomycetes</taxon>
        <taxon>Peronosporales</taxon>
        <taxon>Peronosporaceae</taxon>
        <taxon>Phytophthora</taxon>
    </lineage>
</organism>
<evidence type="ECO:0000313" key="2">
    <source>
        <dbReference type="EMBL" id="ETO82368.1"/>
    </source>
</evidence>
<evidence type="ECO:0000313" key="3">
    <source>
        <dbReference type="Proteomes" id="UP000028582"/>
    </source>
</evidence>
<sequence length="56" mass="6442">MENLQVKHWDLDAQTPDIDNRFRRPGGGRPFKMDQSPPIQYPLTLTSVKECAQDAE</sequence>
<gene>
    <name evidence="2" type="ORF">F444_03487</name>
</gene>
<dbReference type="EMBL" id="ANJA01000716">
    <property type="protein sequence ID" value="ETO82368.1"/>
    <property type="molecule type" value="Genomic_DNA"/>
</dbReference>
<dbReference type="AlphaFoldDB" id="A0A081AU07"/>
<evidence type="ECO:0000256" key="1">
    <source>
        <dbReference type="SAM" id="MobiDB-lite"/>
    </source>
</evidence>
<feature type="region of interest" description="Disordered" evidence="1">
    <location>
        <begin position="16"/>
        <end position="56"/>
    </location>
</feature>
<comment type="caution">
    <text evidence="2">The sequence shown here is derived from an EMBL/GenBank/DDBJ whole genome shotgun (WGS) entry which is preliminary data.</text>
</comment>
<accession>A0A081AU07</accession>
<dbReference type="Proteomes" id="UP000028582">
    <property type="component" value="Unassembled WGS sequence"/>
</dbReference>
<name>A0A081AU07_PHYNI</name>
<feature type="non-terminal residue" evidence="2">
    <location>
        <position position="56"/>
    </location>
</feature>
<protein>
    <submittedName>
        <fullName evidence="2">Uncharacterized protein</fullName>
    </submittedName>
</protein>